<dbReference type="AlphaFoldDB" id="A0A4S2J9X1"/>
<comment type="caution">
    <text evidence="1">The sequence shown here is derived from an EMBL/GenBank/DDBJ whole genome shotgun (WGS) entry which is preliminary data.</text>
</comment>
<reference evidence="1 2" key="1">
    <citation type="journal article" date="2019" name="Philos. Trans. R. Soc. Lond., B, Biol. Sci.">
        <title>Ant behaviour and brain gene expression of defending hosts depend on the ecological success of the intruding social parasite.</title>
        <authorList>
            <person name="Kaur R."/>
            <person name="Stoldt M."/>
            <person name="Jongepier E."/>
            <person name="Feldmeyer B."/>
            <person name="Menzel F."/>
            <person name="Bornberg-Bauer E."/>
            <person name="Foitzik S."/>
        </authorList>
    </citation>
    <scope>NUCLEOTIDE SEQUENCE [LARGE SCALE GENOMIC DNA]</scope>
    <source>
        <tissue evidence="1">Whole body</tissue>
    </source>
</reference>
<keyword evidence="2" id="KW-1185">Reference proteome</keyword>
<evidence type="ECO:0000313" key="2">
    <source>
        <dbReference type="Proteomes" id="UP000310200"/>
    </source>
</evidence>
<organism evidence="1 2">
    <name type="scientific">Temnothorax longispinosus</name>
    <dbReference type="NCBI Taxonomy" id="300112"/>
    <lineage>
        <taxon>Eukaryota</taxon>
        <taxon>Metazoa</taxon>
        <taxon>Ecdysozoa</taxon>
        <taxon>Arthropoda</taxon>
        <taxon>Hexapoda</taxon>
        <taxon>Insecta</taxon>
        <taxon>Pterygota</taxon>
        <taxon>Neoptera</taxon>
        <taxon>Endopterygota</taxon>
        <taxon>Hymenoptera</taxon>
        <taxon>Apocrita</taxon>
        <taxon>Aculeata</taxon>
        <taxon>Formicoidea</taxon>
        <taxon>Formicidae</taxon>
        <taxon>Myrmicinae</taxon>
        <taxon>Temnothorax</taxon>
    </lineage>
</organism>
<dbReference type="Proteomes" id="UP000310200">
    <property type="component" value="Unassembled WGS sequence"/>
</dbReference>
<evidence type="ECO:0000313" key="1">
    <source>
        <dbReference type="EMBL" id="TGZ31993.1"/>
    </source>
</evidence>
<protein>
    <submittedName>
        <fullName evidence="1">Uncharacterized protein</fullName>
    </submittedName>
</protein>
<proteinExistence type="predicted"/>
<name>A0A4S2J9X1_9HYME</name>
<accession>A0A4S2J9X1</accession>
<gene>
    <name evidence="1" type="ORF">DBV15_10100</name>
</gene>
<dbReference type="EMBL" id="QBLH01003972">
    <property type="protein sequence ID" value="TGZ31993.1"/>
    <property type="molecule type" value="Genomic_DNA"/>
</dbReference>
<sequence>MSDPGKSTQCSVFLIAHSNTALVSRRKPRGGGPIMITAKSHFRKLRTLKSQKYFQHFLHLFLISITIQRKTLEYLSGYVYKSWKIRSTVETTRMCPQIVTASVYLVRPVEVLLISVKGGRRVSSELRGNSTISTLLAQPLTVVGRRASARF</sequence>